<dbReference type="OrthoDB" id="10376015at2759"/>
<proteinExistence type="predicted"/>
<dbReference type="Proteomes" id="UP000688947">
    <property type="component" value="Unassembled WGS sequence"/>
</dbReference>
<protein>
    <submittedName>
        <fullName evidence="2">Uncharacterized protein</fullName>
    </submittedName>
</protein>
<dbReference type="EMBL" id="JAENGZ010001061">
    <property type="protein sequence ID" value="KAG6951039.1"/>
    <property type="molecule type" value="Genomic_DNA"/>
</dbReference>
<organism evidence="2 3">
    <name type="scientific">Phytophthora cactorum</name>
    <dbReference type="NCBI Taxonomy" id="29920"/>
    <lineage>
        <taxon>Eukaryota</taxon>
        <taxon>Sar</taxon>
        <taxon>Stramenopiles</taxon>
        <taxon>Oomycota</taxon>
        <taxon>Peronosporomycetes</taxon>
        <taxon>Peronosporales</taxon>
        <taxon>Peronosporaceae</taxon>
        <taxon>Phytophthora</taxon>
    </lineage>
</organism>
<comment type="caution">
    <text evidence="2">The sequence shown here is derived from an EMBL/GenBank/DDBJ whole genome shotgun (WGS) entry which is preliminary data.</text>
</comment>
<reference evidence="2" key="1">
    <citation type="submission" date="2021-01" db="EMBL/GenBank/DDBJ databases">
        <title>Phytophthora aleatoria, a newly-described species from Pinus radiata is distinct from Phytophthora cactorum isolates based on comparative genomics.</title>
        <authorList>
            <person name="Mcdougal R."/>
            <person name="Panda P."/>
            <person name="Williams N."/>
            <person name="Studholme D.J."/>
        </authorList>
    </citation>
    <scope>NUCLEOTIDE SEQUENCE</scope>
    <source>
        <strain evidence="2">NZFS 3830</strain>
    </source>
</reference>
<accession>A0A8T1U2F2</accession>
<feature type="region of interest" description="Disordered" evidence="1">
    <location>
        <begin position="1"/>
        <end position="26"/>
    </location>
</feature>
<evidence type="ECO:0000256" key="1">
    <source>
        <dbReference type="SAM" id="MobiDB-lite"/>
    </source>
</evidence>
<evidence type="ECO:0000313" key="2">
    <source>
        <dbReference type="EMBL" id="KAG6951039.1"/>
    </source>
</evidence>
<sequence>MEMLSRFHASKMSVGELNPPEENILMEDPTDEDFCLIDTNSERSALSSSNTTGGGRRRCSWFHTKRLKISLRKSCA</sequence>
<gene>
    <name evidence="2" type="ORF">JG687_00013863</name>
</gene>
<evidence type="ECO:0000313" key="3">
    <source>
        <dbReference type="Proteomes" id="UP000688947"/>
    </source>
</evidence>
<dbReference type="AlphaFoldDB" id="A0A8T1U2F2"/>
<name>A0A8T1U2F2_9STRA</name>